<gene>
    <name evidence="2" type="ORF">RDB_LOCUS70771</name>
</gene>
<feature type="signal peptide" evidence="1">
    <location>
        <begin position="1"/>
        <end position="19"/>
    </location>
</feature>
<protein>
    <submittedName>
        <fullName evidence="2">Uncharacterized protein</fullName>
    </submittedName>
</protein>
<reference evidence="2" key="1">
    <citation type="submission" date="2021-01" db="EMBL/GenBank/DDBJ databases">
        <authorList>
            <person name="Kaushik A."/>
        </authorList>
    </citation>
    <scope>NUCLEOTIDE SEQUENCE</scope>
    <source>
        <strain evidence="2">AG5</strain>
    </source>
</reference>
<proteinExistence type="predicted"/>
<evidence type="ECO:0000313" key="3">
    <source>
        <dbReference type="Proteomes" id="UP000663827"/>
    </source>
</evidence>
<name>A0A8H3HWW6_9AGAM</name>
<sequence length="232" mass="22614">MFFTRFVITALSFSAAALAAPIGVPGVALPVDGLLPIGSGSSLPIDVGKLPLDTTKLPLPIDGGSVPSLGGGAGGIGLPLAPRHDSTYSSAVGNLGGVAGGFLGGLNGAKGLDAPSLLSGITNLNCALGEVIGVLKPLQGLGLDSLLAGGSLGDITKKTQSAFQTVNGVLTTVKSLPLTAECEDALLTTMKSLTEIESCLGIAPELQSLVKGILAGVLGLVGGLLGGLGLGL</sequence>
<feature type="chain" id="PRO_5034484776" evidence="1">
    <location>
        <begin position="20"/>
        <end position="232"/>
    </location>
</feature>
<evidence type="ECO:0000256" key="1">
    <source>
        <dbReference type="SAM" id="SignalP"/>
    </source>
</evidence>
<organism evidence="2 3">
    <name type="scientific">Rhizoctonia solani</name>
    <dbReference type="NCBI Taxonomy" id="456999"/>
    <lineage>
        <taxon>Eukaryota</taxon>
        <taxon>Fungi</taxon>
        <taxon>Dikarya</taxon>
        <taxon>Basidiomycota</taxon>
        <taxon>Agaricomycotina</taxon>
        <taxon>Agaricomycetes</taxon>
        <taxon>Cantharellales</taxon>
        <taxon>Ceratobasidiaceae</taxon>
        <taxon>Rhizoctonia</taxon>
    </lineage>
</organism>
<dbReference type="AlphaFoldDB" id="A0A8H3HWW6"/>
<evidence type="ECO:0000313" key="2">
    <source>
        <dbReference type="EMBL" id="CAE7138228.1"/>
    </source>
</evidence>
<dbReference type="EMBL" id="CAJNJQ010001421">
    <property type="protein sequence ID" value="CAE7138228.1"/>
    <property type="molecule type" value="Genomic_DNA"/>
</dbReference>
<comment type="caution">
    <text evidence="2">The sequence shown here is derived from an EMBL/GenBank/DDBJ whole genome shotgun (WGS) entry which is preliminary data.</text>
</comment>
<accession>A0A8H3HWW6</accession>
<keyword evidence="1" id="KW-0732">Signal</keyword>
<dbReference type="Proteomes" id="UP000663827">
    <property type="component" value="Unassembled WGS sequence"/>
</dbReference>